<name>A0A0A0LAU6_CUCSA</name>
<reference evidence="2 3" key="3">
    <citation type="journal article" date="2010" name="BMC Genomics">
        <title>Transcriptome sequencing and comparative analysis of cucumber flowers with different sex types.</title>
        <authorList>
            <person name="Guo S."/>
            <person name="Zheng Y."/>
            <person name="Joung J.G."/>
            <person name="Liu S."/>
            <person name="Zhang Z."/>
            <person name="Crasta O.R."/>
            <person name="Sobral B.W."/>
            <person name="Xu Y."/>
            <person name="Huang S."/>
            <person name="Fei Z."/>
        </authorList>
    </citation>
    <scope>NUCLEOTIDE SEQUENCE [LARGE SCALE GENOMIC DNA]</scope>
    <source>
        <strain evidence="3">cv. 9930</strain>
    </source>
</reference>
<dbReference type="EMBL" id="CM002924">
    <property type="protein sequence ID" value="KGN58049.1"/>
    <property type="molecule type" value="Genomic_DNA"/>
</dbReference>
<sequence>MFEDKYYPSTYGEAKRDAFLDLKQGSLSVAEYERKYTELSRYTDVIVASEIETALRVEQSITEEKSAVELSRGASTVSGFRGREQQRFTPRVNISSSQDFKNRFGGQASRNMSYGSVFQRQSQSIPSQSTRSTLVTFYLSMRYYVIVKF</sequence>
<reference evidence="2 3" key="2">
    <citation type="journal article" date="2009" name="PLoS ONE">
        <title>An integrated genetic and cytogenetic map of the cucumber genome.</title>
        <authorList>
            <person name="Ren Y."/>
            <person name="Zhang Z."/>
            <person name="Liu J."/>
            <person name="Staub J.E."/>
            <person name="Han Y."/>
            <person name="Cheng Z."/>
            <person name="Li X."/>
            <person name="Lu J."/>
            <person name="Miao H."/>
            <person name="Kang H."/>
            <person name="Xie B."/>
            <person name="Gu X."/>
            <person name="Wang X."/>
            <person name="Du Y."/>
            <person name="Jin W."/>
            <person name="Huang S."/>
        </authorList>
    </citation>
    <scope>NUCLEOTIDE SEQUENCE [LARGE SCALE GENOMIC DNA]</scope>
    <source>
        <strain evidence="3">cv. 9930</strain>
    </source>
</reference>
<reference evidence="2 3" key="4">
    <citation type="journal article" date="2011" name="BMC Genomics">
        <title>RNA-Seq improves annotation of protein-coding genes in the cucumber genome.</title>
        <authorList>
            <person name="Li Z."/>
            <person name="Zhang Z."/>
            <person name="Yan P."/>
            <person name="Huang S."/>
            <person name="Fei Z."/>
            <person name="Lin K."/>
        </authorList>
    </citation>
    <scope>NUCLEOTIDE SEQUENCE [LARGE SCALE GENOMIC DNA]</scope>
    <source>
        <strain evidence="3">cv. 9930</strain>
    </source>
</reference>
<dbReference type="AlphaFoldDB" id="A0A0A0LAU6"/>
<evidence type="ECO:0000259" key="1">
    <source>
        <dbReference type="Pfam" id="PF03732"/>
    </source>
</evidence>
<dbReference type="Proteomes" id="UP000029981">
    <property type="component" value="Chromosome 3"/>
</dbReference>
<dbReference type="InterPro" id="IPR005162">
    <property type="entry name" value="Retrotrans_gag_dom"/>
</dbReference>
<protein>
    <recommendedName>
        <fullName evidence="1">Retrotransposon gag domain-containing protein</fullName>
    </recommendedName>
</protein>
<organism evidence="2 3">
    <name type="scientific">Cucumis sativus</name>
    <name type="common">Cucumber</name>
    <dbReference type="NCBI Taxonomy" id="3659"/>
    <lineage>
        <taxon>Eukaryota</taxon>
        <taxon>Viridiplantae</taxon>
        <taxon>Streptophyta</taxon>
        <taxon>Embryophyta</taxon>
        <taxon>Tracheophyta</taxon>
        <taxon>Spermatophyta</taxon>
        <taxon>Magnoliopsida</taxon>
        <taxon>eudicotyledons</taxon>
        <taxon>Gunneridae</taxon>
        <taxon>Pentapetalae</taxon>
        <taxon>rosids</taxon>
        <taxon>fabids</taxon>
        <taxon>Cucurbitales</taxon>
        <taxon>Cucurbitaceae</taxon>
        <taxon>Benincaseae</taxon>
        <taxon>Cucumis</taxon>
    </lineage>
</organism>
<proteinExistence type="predicted"/>
<evidence type="ECO:0000313" key="3">
    <source>
        <dbReference type="Proteomes" id="UP000029981"/>
    </source>
</evidence>
<accession>A0A0A0LAU6</accession>
<feature type="domain" description="Retrotransposon gag" evidence="1">
    <location>
        <begin position="2"/>
        <end position="45"/>
    </location>
</feature>
<dbReference type="Pfam" id="PF03732">
    <property type="entry name" value="Retrotrans_gag"/>
    <property type="match status" value="1"/>
</dbReference>
<evidence type="ECO:0000313" key="2">
    <source>
        <dbReference type="EMBL" id="KGN58049.1"/>
    </source>
</evidence>
<keyword evidence="3" id="KW-1185">Reference proteome</keyword>
<dbReference type="Gramene" id="KGN58049">
    <property type="protein sequence ID" value="KGN58049"/>
    <property type="gene ID" value="Csa_3G463190"/>
</dbReference>
<reference evidence="2 3" key="1">
    <citation type="journal article" date="2009" name="Nat. Genet.">
        <title>The genome of the cucumber, Cucumis sativus L.</title>
        <authorList>
            <person name="Huang S."/>
            <person name="Li R."/>
            <person name="Zhang Z."/>
            <person name="Li L."/>
            <person name="Gu X."/>
            <person name="Fan W."/>
            <person name="Lucas W.J."/>
            <person name="Wang X."/>
            <person name="Xie B."/>
            <person name="Ni P."/>
            <person name="Ren Y."/>
            <person name="Zhu H."/>
            <person name="Li J."/>
            <person name="Lin K."/>
            <person name="Jin W."/>
            <person name="Fei Z."/>
            <person name="Li G."/>
            <person name="Staub J."/>
            <person name="Kilian A."/>
            <person name="van der Vossen E.A."/>
            <person name="Wu Y."/>
            <person name="Guo J."/>
            <person name="He J."/>
            <person name="Jia Z."/>
            <person name="Ren Y."/>
            <person name="Tian G."/>
            <person name="Lu Y."/>
            <person name="Ruan J."/>
            <person name="Qian W."/>
            <person name="Wang M."/>
            <person name="Huang Q."/>
            <person name="Li B."/>
            <person name="Xuan Z."/>
            <person name="Cao J."/>
            <person name="Asan"/>
            <person name="Wu Z."/>
            <person name="Zhang J."/>
            <person name="Cai Q."/>
            <person name="Bai Y."/>
            <person name="Zhao B."/>
            <person name="Han Y."/>
            <person name="Li Y."/>
            <person name="Li X."/>
            <person name="Wang S."/>
            <person name="Shi Q."/>
            <person name="Liu S."/>
            <person name="Cho W.K."/>
            <person name="Kim J.Y."/>
            <person name="Xu Y."/>
            <person name="Heller-Uszynska K."/>
            <person name="Miao H."/>
            <person name="Cheng Z."/>
            <person name="Zhang S."/>
            <person name="Wu J."/>
            <person name="Yang Y."/>
            <person name="Kang H."/>
            <person name="Li M."/>
            <person name="Liang H."/>
            <person name="Ren X."/>
            <person name="Shi Z."/>
            <person name="Wen M."/>
            <person name="Jian M."/>
            <person name="Yang H."/>
            <person name="Zhang G."/>
            <person name="Yang Z."/>
            <person name="Chen R."/>
            <person name="Liu S."/>
            <person name="Li J."/>
            <person name="Ma L."/>
            <person name="Liu H."/>
            <person name="Zhou Y."/>
            <person name="Zhao J."/>
            <person name="Fang X."/>
            <person name="Li G."/>
            <person name="Fang L."/>
            <person name="Li Y."/>
            <person name="Liu D."/>
            <person name="Zheng H."/>
            <person name="Zhang Y."/>
            <person name="Qin N."/>
            <person name="Li Z."/>
            <person name="Yang G."/>
            <person name="Yang S."/>
            <person name="Bolund L."/>
            <person name="Kristiansen K."/>
            <person name="Zheng H."/>
            <person name="Li S."/>
            <person name="Zhang X."/>
            <person name="Yang H."/>
            <person name="Wang J."/>
            <person name="Sun R."/>
            <person name="Zhang B."/>
            <person name="Jiang S."/>
            <person name="Wang J."/>
            <person name="Du Y."/>
            <person name="Li S."/>
        </authorList>
    </citation>
    <scope>NUCLEOTIDE SEQUENCE [LARGE SCALE GENOMIC DNA]</scope>
    <source>
        <strain evidence="3">cv. 9930</strain>
    </source>
</reference>
<gene>
    <name evidence="2" type="ORF">Csa_3G463190</name>
</gene>